<evidence type="ECO:0000256" key="4">
    <source>
        <dbReference type="ARBA" id="ARBA00022777"/>
    </source>
</evidence>
<keyword evidence="1" id="KW-0723">Serine/threonine-protein kinase</keyword>
<evidence type="ECO:0000256" key="3">
    <source>
        <dbReference type="ARBA" id="ARBA00022741"/>
    </source>
</evidence>
<protein>
    <recommendedName>
        <fullName evidence="6">Protein kinase domain-containing protein</fullName>
    </recommendedName>
</protein>
<dbReference type="Proteomes" id="UP001600888">
    <property type="component" value="Unassembled WGS sequence"/>
</dbReference>
<reference evidence="7 8" key="1">
    <citation type="submission" date="2024-03" db="EMBL/GenBank/DDBJ databases">
        <title>A high-quality draft genome sequence of Diaporthe vaccinii, a causative agent of upright dieback and viscid rot disease in cranberry plants.</title>
        <authorList>
            <person name="Sarrasin M."/>
            <person name="Lang B.F."/>
            <person name="Burger G."/>
        </authorList>
    </citation>
    <scope>NUCLEOTIDE SEQUENCE [LARGE SCALE GENOMIC DNA]</scope>
    <source>
        <strain evidence="7 8">IS7</strain>
    </source>
</reference>
<feature type="domain" description="Protein kinase" evidence="6">
    <location>
        <begin position="1"/>
        <end position="313"/>
    </location>
</feature>
<evidence type="ECO:0000256" key="2">
    <source>
        <dbReference type="ARBA" id="ARBA00022679"/>
    </source>
</evidence>
<dbReference type="InterPro" id="IPR051175">
    <property type="entry name" value="CLK_kinases"/>
</dbReference>
<dbReference type="SMART" id="SM00220">
    <property type="entry name" value="S_TKc"/>
    <property type="match status" value="1"/>
</dbReference>
<dbReference type="InterPro" id="IPR011009">
    <property type="entry name" value="Kinase-like_dom_sf"/>
</dbReference>
<name>A0ABR4F557_9PEZI</name>
<organism evidence="7 8">
    <name type="scientific">Diaporthe vaccinii</name>
    <dbReference type="NCBI Taxonomy" id="105482"/>
    <lineage>
        <taxon>Eukaryota</taxon>
        <taxon>Fungi</taxon>
        <taxon>Dikarya</taxon>
        <taxon>Ascomycota</taxon>
        <taxon>Pezizomycotina</taxon>
        <taxon>Sordariomycetes</taxon>
        <taxon>Sordariomycetidae</taxon>
        <taxon>Diaporthales</taxon>
        <taxon>Diaporthaceae</taxon>
        <taxon>Diaporthe</taxon>
        <taxon>Diaporthe eres species complex</taxon>
    </lineage>
</organism>
<evidence type="ECO:0000256" key="1">
    <source>
        <dbReference type="ARBA" id="ARBA00022527"/>
    </source>
</evidence>
<dbReference type="PANTHER" id="PTHR45646:SF11">
    <property type="entry name" value="SERINE_THREONINE-PROTEIN KINASE DOA"/>
    <property type="match status" value="1"/>
</dbReference>
<gene>
    <name evidence="7" type="ORF">FJTKL_01133</name>
</gene>
<evidence type="ECO:0000256" key="5">
    <source>
        <dbReference type="ARBA" id="ARBA00022840"/>
    </source>
</evidence>
<dbReference type="EMBL" id="JBAWTH010000011">
    <property type="protein sequence ID" value="KAL2289827.1"/>
    <property type="molecule type" value="Genomic_DNA"/>
</dbReference>
<keyword evidence="3" id="KW-0547">Nucleotide-binding</keyword>
<evidence type="ECO:0000313" key="7">
    <source>
        <dbReference type="EMBL" id="KAL2289827.1"/>
    </source>
</evidence>
<dbReference type="PROSITE" id="PS50011">
    <property type="entry name" value="PROTEIN_KINASE_DOM"/>
    <property type="match status" value="1"/>
</dbReference>
<proteinExistence type="predicted"/>
<sequence>MVVKSTSENSTIFSEQRALMGYMTFLYYAHWEHLLEIFRKLCQMVFLMLELCPRSFFKSFLLFTFFTQKQTSPTQVCRVNSSPKIQELENSNSQANTDITLDIHTGNLLEGIQDEQLLVKMLEDELSGNLSPRKDAGDRTIYTTRYFRESVGSLYLCDLGEAVVGNENVGPAMPTQYRAPEVILGMRWGHAIDMWSIGMMAWDMMQPADIFKIHSYEDEFLNNAYHLASMIALLGPPPREFLKRSQESSKYWDESGNWRGIVQIPTNRTLEDLATQPQNKEERDLFINFVSGLLCWLPEDRLHSFQVFSHLWIYRAMEQNQ</sequence>
<keyword evidence="2" id="KW-0808">Transferase</keyword>
<dbReference type="PANTHER" id="PTHR45646">
    <property type="entry name" value="SERINE/THREONINE-PROTEIN KINASE DOA-RELATED"/>
    <property type="match status" value="1"/>
</dbReference>
<comment type="caution">
    <text evidence="7">The sequence shown here is derived from an EMBL/GenBank/DDBJ whole genome shotgun (WGS) entry which is preliminary data.</text>
</comment>
<evidence type="ECO:0000313" key="8">
    <source>
        <dbReference type="Proteomes" id="UP001600888"/>
    </source>
</evidence>
<keyword evidence="8" id="KW-1185">Reference proteome</keyword>
<dbReference type="Pfam" id="PF00069">
    <property type="entry name" value="Pkinase"/>
    <property type="match status" value="1"/>
</dbReference>
<accession>A0ABR4F557</accession>
<keyword evidence="5" id="KW-0067">ATP-binding</keyword>
<dbReference type="SUPFAM" id="SSF56112">
    <property type="entry name" value="Protein kinase-like (PK-like)"/>
    <property type="match status" value="1"/>
</dbReference>
<keyword evidence="4" id="KW-0418">Kinase</keyword>
<dbReference type="Gene3D" id="1.10.510.10">
    <property type="entry name" value="Transferase(Phosphotransferase) domain 1"/>
    <property type="match status" value="1"/>
</dbReference>
<dbReference type="InterPro" id="IPR000719">
    <property type="entry name" value="Prot_kinase_dom"/>
</dbReference>
<evidence type="ECO:0000259" key="6">
    <source>
        <dbReference type="PROSITE" id="PS50011"/>
    </source>
</evidence>